<dbReference type="EMBL" id="BAABAK010000010">
    <property type="protein sequence ID" value="GAA3966326.1"/>
    <property type="molecule type" value="Genomic_DNA"/>
</dbReference>
<keyword evidence="3" id="KW-1003">Cell membrane</keyword>
<dbReference type="InterPro" id="IPR029020">
    <property type="entry name" value="Ammonium/urea_transptr"/>
</dbReference>
<dbReference type="Pfam" id="PF03253">
    <property type="entry name" value="UT"/>
    <property type="match status" value="1"/>
</dbReference>
<dbReference type="InterPro" id="IPR016047">
    <property type="entry name" value="M23ase_b-sheet_dom"/>
</dbReference>
<comment type="similarity">
    <text evidence="2">Belongs to the urea transporter family.</text>
</comment>
<dbReference type="CDD" id="cd12797">
    <property type="entry name" value="M23_peptidase"/>
    <property type="match status" value="1"/>
</dbReference>
<feature type="transmembrane region" description="Helical" evidence="7">
    <location>
        <begin position="243"/>
        <end position="260"/>
    </location>
</feature>
<feature type="transmembrane region" description="Helical" evidence="7">
    <location>
        <begin position="267"/>
        <end position="286"/>
    </location>
</feature>
<feature type="transmembrane region" description="Helical" evidence="7">
    <location>
        <begin position="12"/>
        <end position="37"/>
    </location>
</feature>
<organism evidence="9 10">
    <name type="scientific">Pedobacter ginsengiterrae</name>
    <dbReference type="NCBI Taxonomy" id="871696"/>
    <lineage>
        <taxon>Bacteria</taxon>
        <taxon>Pseudomonadati</taxon>
        <taxon>Bacteroidota</taxon>
        <taxon>Sphingobacteriia</taxon>
        <taxon>Sphingobacteriales</taxon>
        <taxon>Sphingobacteriaceae</taxon>
        <taxon>Pedobacter</taxon>
    </lineage>
</organism>
<dbReference type="Gene3D" id="2.70.70.10">
    <property type="entry name" value="Glucose Permease (Domain IIA)"/>
    <property type="match status" value="1"/>
</dbReference>
<proteinExistence type="inferred from homology"/>
<evidence type="ECO:0000313" key="9">
    <source>
        <dbReference type="EMBL" id="GAA3966326.1"/>
    </source>
</evidence>
<reference evidence="10" key="1">
    <citation type="journal article" date="2019" name="Int. J. Syst. Evol. Microbiol.">
        <title>The Global Catalogue of Microorganisms (GCM) 10K type strain sequencing project: providing services to taxonomists for standard genome sequencing and annotation.</title>
        <authorList>
            <consortium name="The Broad Institute Genomics Platform"/>
            <consortium name="The Broad Institute Genome Sequencing Center for Infectious Disease"/>
            <person name="Wu L."/>
            <person name="Ma J."/>
        </authorList>
    </citation>
    <scope>NUCLEOTIDE SEQUENCE [LARGE SCALE GENOMIC DNA]</scope>
    <source>
        <strain evidence="10">JCM 17338</strain>
    </source>
</reference>
<sequence>MKKQIQYYLNAALNSYAILFFSQNKILGAILLLVSLFNINAGLSGLVCVVGSLILVCVLGFNKEDIKSGLYSFNSLLVGIGFGTFFNFGYAYWLWLAAACLLCVVLSVNLTAFLAKYALPTLSIPFIITFWVVLTAANGYSGMGLMQKSSSLIFELETGAASHFAKLFNFFDGVNMPAYLALFFRSVSAVLFQNSILAGLLISIGFFIHSRIGFSLLVIGFITACVINHLTGTYPEGISNYHLGANFMMVSCAIGGFFLIPSWRSYLWAVATIPFIFLILNGLSRILSVYNLPVFSMPFCLATVGLLYFFMLRKNPGKLQLTALQNYSPETNLYQFLNGQERLKDFRYFNISLPFMGAWTVSQGYNGDITHKGNWNQALDFVLKDLDHRTYEFPGNKPEDYYCYNKPVLAAADGLVQEVVTHIDDNAIGQVNLNQNWGNTIVIKHADNLYTKVSHLKKNTAKVKPGDYVLKGDIIALCGNSGRSPEPHLHFQVQSTPYIGSKTLAYPIAYFVSQESGELKSFEIAAENDTVQSPDVNPYLKLAFNFQPGYITRITDKKGNKETWEVFTDNFNFNYFYCHENAATAYFINNANVFYFTRFYGDKRSMLFLFHQSAYKINYSAHSADDIYAIDSESFKPNLWFQDLVAPFYNFTKRIYTNSVQLKGDGLVVKAKATHFTFGKRTSYLEAEFLVGNKGIIEADFCYKNKSIKLKWETDLS</sequence>
<feature type="transmembrane region" description="Helical" evidence="7">
    <location>
        <begin position="92"/>
        <end position="115"/>
    </location>
</feature>
<dbReference type="Proteomes" id="UP001501081">
    <property type="component" value="Unassembled WGS sequence"/>
</dbReference>
<comment type="subcellular location">
    <subcellularLocation>
        <location evidence="1">Cell membrane</location>
        <topology evidence="1">Multi-pass membrane protein</topology>
    </subcellularLocation>
</comment>
<evidence type="ECO:0000313" key="10">
    <source>
        <dbReference type="Proteomes" id="UP001501081"/>
    </source>
</evidence>
<feature type="domain" description="M23ase beta-sheet core" evidence="8">
    <location>
        <begin position="405"/>
        <end position="494"/>
    </location>
</feature>
<dbReference type="SUPFAM" id="SSF51261">
    <property type="entry name" value="Duplicated hybrid motif"/>
    <property type="match status" value="1"/>
</dbReference>
<dbReference type="InterPro" id="IPR011055">
    <property type="entry name" value="Dup_hybrid_motif"/>
</dbReference>
<feature type="transmembrane region" description="Helical" evidence="7">
    <location>
        <begin position="122"/>
        <end position="140"/>
    </location>
</feature>
<evidence type="ECO:0000256" key="3">
    <source>
        <dbReference type="ARBA" id="ARBA00022475"/>
    </source>
</evidence>
<accession>A0ABP7PIS6</accession>
<protein>
    <recommendedName>
        <fullName evidence="8">M23ase beta-sheet core domain-containing protein</fullName>
    </recommendedName>
</protein>
<feature type="transmembrane region" description="Helical" evidence="7">
    <location>
        <begin position="292"/>
        <end position="311"/>
    </location>
</feature>
<evidence type="ECO:0000256" key="5">
    <source>
        <dbReference type="ARBA" id="ARBA00022989"/>
    </source>
</evidence>
<dbReference type="Gene3D" id="1.10.3430.10">
    <property type="entry name" value="Ammonium transporter AmtB like domains"/>
    <property type="match status" value="1"/>
</dbReference>
<dbReference type="Pfam" id="PF01551">
    <property type="entry name" value="Peptidase_M23"/>
    <property type="match status" value="1"/>
</dbReference>
<feature type="transmembrane region" description="Helical" evidence="7">
    <location>
        <begin position="68"/>
        <end position="86"/>
    </location>
</feature>
<feature type="transmembrane region" description="Helical" evidence="7">
    <location>
        <begin position="43"/>
        <end position="61"/>
    </location>
</feature>
<dbReference type="RefSeq" id="WP_344766613.1">
    <property type="nucleotide sequence ID" value="NZ_BAABAK010000010.1"/>
</dbReference>
<dbReference type="InterPro" id="IPR004937">
    <property type="entry name" value="Urea_transporter"/>
</dbReference>
<keyword evidence="10" id="KW-1185">Reference proteome</keyword>
<dbReference type="PANTHER" id="PTHR10464">
    <property type="entry name" value="UREA TRANSPORTER"/>
    <property type="match status" value="1"/>
</dbReference>
<gene>
    <name evidence="9" type="ORF">GCM10022246_19090</name>
</gene>
<name>A0ABP7PIS6_9SPHI</name>
<feature type="transmembrane region" description="Helical" evidence="7">
    <location>
        <begin position="178"/>
        <end position="202"/>
    </location>
</feature>
<evidence type="ECO:0000256" key="7">
    <source>
        <dbReference type="SAM" id="Phobius"/>
    </source>
</evidence>
<evidence type="ECO:0000256" key="6">
    <source>
        <dbReference type="ARBA" id="ARBA00023136"/>
    </source>
</evidence>
<feature type="transmembrane region" description="Helical" evidence="7">
    <location>
        <begin position="214"/>
        <end position="231"/>
    </location>
</feature>
<evidence type="ECO:0000259" key="8">
    <source>
        <dbReference type="Pfam" id="PF01551"/>
    </source>
</evidence>
<evidence type="ECO:0000256" key="2">
    <source>
        <dbReference type="ARBA" id="ARBA00005914"/>
    </source>
</evidence>
<dbReference type="PANTHER" id="PTHR10464:SF4">
    <property type="entry name" value="UREA TRANSPORTER"/>
    <property type="match status" value="1"/>
</dbReference>
<evidence type="ECO:0000256" key="4">
    <source>
        <dbReference type="ARBA" id="ARBA00022692"/>
    </source>
</evidence>
<keyword evidence="6 7" id="KW-0472">Membrane</keyword>
<comment type="caution">
    <text evidence="9">The sequence shown here is derived from an EMBL/GenBank/DDBJ whole genome shotgun (WGS) entry which is preliminary data.</text>
</comment>
<keyword evidence="4 7" id="KW-0812">Transmembrane</keyword>
<evidence type="ECO:0000256" key="1">
    <source>
        <dbReference type="ARBA" id="ARBA00004651"/>
    </source>
</evidence>
<keyword evidence="5 7" id="KW-1133">Transmembrane helix</keyword>